<dbReference type="EMBL" id="WMEQ01000002">
    <property type="protein sequence ID" value="MYL32629.1"/>
    <property type="molecule type" value="Genomic_DNA"/>
</dbReference>
<dbReference type="RefSeq" id="WP_160909204.1">
    <property type="nucleotide sequence ID" value="NZ_WMEQ01000002.1"/>
</dbReference>
<dbReference type="CDD" id="cd06558">
    <property type="entry name" value="crotonase-like"/>
    <property type="match status" value="1"/>
</dbReference>
<protein>
    <submittedName>
        <fullName evidence="2">Enoyl-CoA hydratase</fullName>
    </submittedName>
</protein>
<dbReference type="OrthoDB" id="9775794at2"/>
<name>A0A6I5A320_9BACI</name>
<dbReference type="PANTHER" id="PTHR43459">
    <property type="entry name" value="ENOYL-COA HYDRATASE"/>
    <property type="match status" value="1"/>
</dbReference>
<dbReference type="Gene3D" id="3.90.226.10">
    <property type="entry name" value="2-enoyl-CoA Hydratase, Chain A, domain 1"/>
    <property type="match status" value="1"/>
</dbReference>
<dbReference type="InterPro" id="IPR014748">
    <property type="entry name" value="Enoyl-CoA_hydra_C"/>
</dbReference>
<accession>A0A6I5A320</accession>
<organism evidence="2 3">
    <name type="scientific">Pontibacillus yanchengensis</name>
    <dbReference type="NCBI Taxonomy" id="462910"/>
    <lineage>
        <taxon>Bacteria</taxon>
        <taxon>Bacillati</taxon>
        <taxon>Bacillota</taxon>
        <taxon>Bacilli</taxon>
        <taxon>Bacillales</taxon>
        <taxon>Bacillaceae</taxon>
        <taxon>Pontibacillus</taxon>
    </lineage>
</organism>
<dbReference type="GO" id="GO:0003824">
    <property type="term" value="F:catalytic activity"/>
    <property type="evidence" value="ECO:0007669"/>
    <property type="project" value="UniProtKB-ARBA"/>
</dbReference>
<dbReference type="InterPro" id="IPR029045">
    <property type="entry name" value="ClpP/crotonase-like_dom_sf"/>
</dbReference>
<dbReference type="PANTHER" id="PTHR43459:SF1">
    <property type="entry name" value="EG:BACN32G11.4 PROTEIN"/>
    <property type="match status" value="1"/>
</dbReference>
<evidence type="ECO:0000313" key="2">
    <source>
        <dbReference type="EMBL" id="MYL32629.1"/>
    </source>
</evidence>
<dbReference type="SUPFAM" id="SSF52096">
    <property type="entry name" value="ClpP/crotonase"/>
    <property type="match status" value="1"/>
</dbReference>
<dbReference type="Pfam" id="PF00378">
    <property type="entry name" value="ECH_1"/>
    <property type="match status" value="1"/>
</dbReference>
<dbReference type="Gene3D" id="1.10.12.10">
    <property type="entry name" value="Lyase 2-enoyl-coa Hydratase, Chain A, domain 2"/>
    <property type="match status" value="1"/>
</dbReference>
<sequence>MIEGNEHLHINMEGPILSCTLNRPDRLNAFSEEMITGLKRAVEEADHNEAIKVITIAGAGRSFSAGGDVKEMGNATANHIYDHVGELNELVMAMRNCSKPIVAIVHGFAAGAGWNVALACDQILAAEESQFVLSFAQVGLVADGGGSYFLTKKLGPYKTKELLFNAEPITAEYAKELGLVNRLYSGNELEDQAKAYVQKLAMGPGRAFEMMKKLVNQAETSDLASVLEQERIAQTFMISTEDHQEGVQAFTNKRKPTFTGK</sequence>
<dbReference type="InterPro" id="IPR001753">
    <property type="entry name" value="Enoyl-CoA_hydra/iso"/>
</dbReference>
<comment type="similarity">
    <text evidence="1">Belongs to the enoyl-CoA hydratase/isomerase family.</text>
</comment>
<reference evidence="2 3" key="1">
    <citation type="submission" date="2019-11" db="EMBL/GenBank/DDBJ databases">
        <title>Genome sequences of 17 halophilic strains isolated from different environments.</title>
        <authorList>
            <person name="Furrow R.E."/>
        </authorList>
    </citation>
    <scope>NUCLEOTIDE SEQUENCE [LARGE SCALE GENOMIC DNA]</scope>
    <source>
        <strain evidence="2 3">22514_16_FS</strain>
    </source>
</reference>
<gene>
    <name evidence="2" type="ORF">GLW05_03370</name>
</gene>
<evidence type="ECO:0000313" key="3">
    <source>
        <dbReference type="Proteomes" id="UP000468638"/>
    </source>
</evidence>
<evidence type="ECO:0000256" key="1">
    <source>
        <dbReference type="ARBA" id="ARBA00005254"/>
    </source>
</evidence>
<dbReference type="AlphaFoldDB" id="A0A6I5A320"/>
<proteinExistence type="inferred from homology"/>
<comment type="caution">
    <text evidence="2">The sequence shown here is derived from an EMBL/GenBank/DDBJ whole genome shotgun (WGS) entry which is preliminary data.</text>
</comment>
<dbReference type="Proteomes" id="UP000468638">
    <property type="component" value="Unassembled WGS sequence"/>
</dbReference>